<dbReference type="Proteomes" id="UP000735302">
    <property type="component" value="Unassembled WGS sequence"/>
</dbReference>
<comment type="caution">
    <text evidence="2">The sequence shown here is derived from an EMBL/GenBank/DDBJ whole genome shotgun (WGS) entry which is preliminary data.</text>
</comment>
<dbReference type="AlphaFoldDB" id="A0AAV4CT32"/>
<keyword evidence="1" id="KW-0812">Transmembrane</keyword>
<sequence>MEDGKPNEVERRTHGGLIVTVVCTPLSLAYALLMILTAWLGEGEELTSLLERLDYMGWSQRSTTVNTDLSKYLTAIISVEIVPNQKS</sequence>
<gene>
    <name evidence="2" type="ORF">PoB_006153300</name>
</gene>
<reference evidence="2 3" key="1">
    <citation type="journal article" date="2021" name="Elife">
        <title>Chloroplast acquisition without the gene transfer in kleptoplastic sea slugs, Plakobranchus ocellatus.</title>
        <authorList>
            <person name="Maeda T."/>
            <person name="Takahashi S."/>
            <person name="Yoshida T."/>
            <person name="Shimamura S."/>
            <person name="Takaki Y."/>
            <person name="Nagai Y."/>
            <person name="Toyoda A."/>
            <person name="Suzuki Y."/>
            <person name="Arimoto A."/>
            <person name="Ishii H."/>
            <person name="Satoh N."/>
            <person name="Nishiyama T."/>
            <person name="Hasebe M."/>
            <person name="Maruyama T."/>
            <person name="Minagawa J."/>
            <person name="Obokata J."/>
            <person name="Shigenobu S."/>
        </authorList>
    </citation>
    <scope>NUCLEOTIDE SEQUENCE [LARGE SCALE GENOMIC DNA]</scope>
</reference>
<feature type="transmembrane region" description="Helical" evidence="1">
    <location>
        <begin position="15"/>
        <end position="40"/>
    </location>
</feature>
<keyword evidence="3" id="KW-1185">Reference proteome</keyword>
<name>A0AAV4CT32_9GAST</name>
<evidence type="ECO:0000256" key="1">
    <source>
        <dbReference type="SAM" id="Phobius"/>
    </source>
</evidence>
<keyword evidence="1" id="KW-1133">Transmembrane helix</keyword>
<protein>
    <submittedName>
        <fullName evidence="2">Uncharacterized protein</fullName>
    </submittedName>
</protein>
<dbReference type="EMBL" id="BLXT01006951">
    <property type="protein sequence ID" value="GFO35028.1"/>
    <property type="molecule type" value="Genomic_DNA"/>
</dbReference>
<organism evidence="2 3">
    <name type="scientific">Plakobranchus ocellatus</name>
    <dbReference type="NCBI Taxonomy" id="259542"/>
    <lineage>
        <taxon>Eukaryota</taxon>
        <taxon>Metazoa</taxon>
        <taxon>Spiralia</taxon>
        <taxon>Lophotrochozoa</taxon>
        <taxon>Mollusca</taxon>
        <taxon>Gastropoda</taxon>
        <taxon>Heterobranchia</taxon>
        <taxon>Euthyneura</taxon>
        <taxon>Panpulmonata</taxon>
        <taxon>Sacoglossa</taxon>
        <taxon>Placobranchoidea</taxon>
        <taxon>Plakobranchidae</taxon>
        <taxon>Plakobranchus</taxon>
    </lineage>
</organism>
<evidence type="ECO:0000313" key="2">
    <source>
        <dbReference type="EMBL" id="GFO35028.1"/>
    </source>
</evidence>
<evidence type="ECO:0000313" key="3">
    <source>
        <dbReference type="Proteomes" id="UP000735302"/>
    </source>
</evidence>
<keyword evidence="1" id="KW-0472">Membrane</keyword>
<proteinExistence type="predicted"/>
<accession>A0AAV4CT32</accession>